<dbReference type="Gene3D" id="6.10.340.10">
    <property type="match status" value="1"/>
</dbReference>
<organism evidence="18 19">
    <name type="scientific">Gimesia aquarii</name>
    <dbReference type="NCBI Taxonomy" id="2527964"/>
    <lineage>
        <taxon>Bacteria</taxon>
        <taxon>Pseudomonadati</taxon>
        <taxon>Planctomycetota</taxon>
        <taxon>Planctomycetia</taxon>
        <taxon>Planctomycetales</taxon>
        <taxon>Planctomycetaceae</taxon>
        <taxon>Gimesia</taxon>
    </lineage>
</organism>
<dbReference type="Pfam" id="PF00512">
    <property type="entry name" value="HisKA"/>
    <property type="match status" value="1"/>
</dbReference>
<keyword evidence="19" id="KW-1185">Reference proteome</keyword>
<keyword evidence="11" id="KW-0902">Two-component regulatory system</keyword>
<evidence type="ECO:0000256" key="11">
    <source>
        <dbReference type="ARBA" id="ARBA00023012"/>
    </source>
</evidence>
<keyword evidence="6 14" id="KW-0812">Transmembrane</keyword>
<dbReference type="Pfam" id="PF00072">
    <property type="entry name" value="Response_reg"/>
    <property type="match status" value="1"/>
</dbReference>
<dbReference type="InterPro" id="IPR003660">
    <property type="entry name" value="HAMP_dom"/>
</dbReference>
<evidence type="ECO:0000259" key="17">
    <source>
        <dbReference type="PROSITE" id="PS50885"/>
    </source>
</evidence>
<dbReference type="PROSITE" id="PS50110">
    <property type="entry name" value="RESPONSE_REGULATORY"/>
    <property type="match status" value="1"/>
</dbReference>
<dbReference type="PANTHER" id="PTHR45339:SF1">
    <property type="entry name" value="HYBRID SIGNAL TRANSDUCTION HISTIDINE KINASE J"/>
    <property type="match status" value="1"/>
</dbReference>
<dbReference type="SMART" id="SM00448">
    <property type="entry name" value="REC"/>
    <property type="match status" value="1"/>
</dbReference>
<dbReference type="Pfam" id="PF02518">
    <property type="entry name" value="HATPase_c"/>
    <property type="match status" value="1"/>
</dbReference>
<feature type="domain" description="Response regulatory" evidence="16">
    <location>
        <begin position="663"/>
        <end position="782"/>
    </location>
</feature>
<evidence type="ECO:0000313" key="19">
    <source>
        <dbReference type="Proteomes" id="UP000318384"/>
    </source>
</evidence>
<evidence type="ECO:0000256" key="9">
    <source>
        <dbReference type="ARBA" id="ARBA00022840"/>
    </source>
</evidence>
<evidence type="ECO:0000256" key="1">
    <source>
        <dbReference type="ARBA" id="ARBA00000085"/>
    </source>
</evidence>
<keyword evidence="10 14" id="KW-1133">Transmembrane helix</keyword>
<dbReference type="Gene3D" id="3.30.565.10">
    <property type="entry name" value="Histidine kinase-like ATPase, C-terminal domain"/>
    <property type="match status" value="1"/>
</dbReference>
<dbReference type="GO" id="GO:0016020">
    <property type="term" value="C:membrane"/>
    <property type="evidence" value="ECO:0007669"/>
    <property type="project" value="UniProtKB-SubCell"/>
</dbReference>
<evidence type="ECO:0000256" key="3">
    <source>
        <dbReference type="ARBA" id="ARBA00012438"/>
    </source>
</evidence>
<dbReference type="SUPFAM" id="SSF52172">
    <property type="entry name" value="CheY-like"/>
    <property type="match status" value="1"/>
</dbReference>
<dbReference type="GO" id="GO:0005524">
    <property type="term" value="F:ATP binding"/>
    <property type="evidence" value="ECO:0007669"/>
    <property type="project" value="UniProtKB-KW"/>
</dbReference>
<dbReference type="PANTHER" id="PTHR45339">
    <property type="entry name" value="HYBRID SIGNAL TRANSDUCTION HISTIDINE KINASE J"/>
    <property type="match status" value="1"/>
</dbReference>
<evidence type="ECO:0000256" key="4">
    <source>
        <dbReference type="ARBA" id="ARBA00022553"/>
    </source>
</evidence>
<dbReference type="InterPro" id="IPR003661">
    <property type="entry name" value="HisK_dim/P_dom"/>
</dbReference>
<keyword evidence="7" id="KW-0547">Nucleotide-binding</keyword>
<keyword evidence="5 18" id="KW-0808">Transferase</keyword>
<dbReference type="SUPFAM" id="SSF158472">
    <property type="entry name" value="HAMP domain-like"/>
    <property type="match status" value="1"/>
</dbReference>
<dbReference type="InterPro" id="IPR011006">
    <property type="entry name" value="CheY-like_superfamily"/>
</dbReference>
<dbReference type="CDD" id="cd17546">
    <property type="entry name" value="REC_hyHK_CKI1_RcsC-like"/>
    <property type="match status" value="1"/>
</dbReference>
<dbReference type="InterPro" id="IPR004358">
    <property type="entry name" value="Sig_transdc_His_kin-like_C"/>
</dbReference>
<protein>
    <recommendedName>
        <fullName evidence="3">histidine kinase</fullName>
        <ecNumber evidence="3">2.7.13.3</ecNumber>
    </recommendedName>
</protein>
<comment type="subcellular location">
    <subcellularLocation>
        <location evidence="2">Membrane</location>
    </subcellularLocation>
</comment>
<feature type="transmembrane region" description="Helical" evidence="14">
    <location>
        <begin position="35"/>
        <end position="55"/>
    </location>
</feature>
<evidence type="ECO:0000256" key="14">
    <source>
        <dbReference type="SAM" id="Phobius"/>
    </source>
</evidence>
<dbReference type="RefSeq" id="WP_145170270.1">
    <property type="nucleotide sequence ID" value="NZ_CP037422.1"/>
</dbReference>
<feature type="domain" description="HAMP" evidence="17">
    <location>
        <begin position="341"/>
        <end position="393"/>
    </location>
</feature>
<dbReference type="FunFam" id="3.30.565.10:FF:000010">
    <property type="entry name" value="Sensor histidine kinase RcsC"/>
    <property type="match status" value="1"/>
</dbReference>
<dbReference type="PRINTS" id="PR00344">
    <property type="entry name" value="BCTRLSENSOR"/>
</dbReference>
<evidence type="ECO:0000313" key="18">
    <source>
        <dbReference type="EMBL" id="QDU06800.1"/>
    </source>
</evidence>
<evidence type="ECO:0000256" key="10">
    <source>
        <dbReference type="ARBA" id="ARBA00022989"/>
    </source>
</evidence>
<comment type="catalytic activity">
    <reaction evidence="1">
        <text>ATP + protein L-histidine = ADP + protein N-phospho-L-histidine.</text>
        <dbReference type="EC" id="2.7.13.3"/>
    </reaction>
</comment>
<evidence type="ECO:0000256" key="5">
    <source>
        <dbReference type="ARBA" id="ARBA00022679"/>
    </source>
</evidence>
<evidence type="ECO:0000256" key="13">
    <source>
        <dbReference type="PROSITE-ProRule" id="PRU00169"/>
    </source>
</evidence>
<dbReference type="CDD" id="cd00082">
    <property type="entry name" value="HisKA"/>
    <property type="match status" value="1"/>
</dbReference>
<dbReference type="CDD" id="cd16922">
    <property type="entry name" value="HATPase_EvgS-ArcB-TorS-like"/>
    <property type="match status" value="1"/>
</dbReference>
<gene>
    <name evidence="18" type="primary">luxQ_1</name>
    <name evidence="18" type="ORF">V202x_01430</name>
</gene>
<dbReference type="Pfam" id="PF12729">
    <property type="entry name" value="4HB_MCP_1"/>
    <property type="match status" value="1"/>
</dbReference>
<dbReference type="InterPro" id="IPR005467">
    <property type="entry name" value="His_kinase_dom"/>
</dbReference>
<evidence type="ECO:0000256" key="12">
    <source>
        <dbReference type="ARBA" id="ARBA00023136"/>
    </source>
</evidence>
<reference evidence="18 19" key="1">
    <citation type="submission" date="2019-03" db="EMBL/GenBank/DDBJ databases">
        <title>Deep-cultivation of Planctomycetes and their phenomic and genomic characterization uncovers novel biology.</title>
        <authorList>
            <person name="Wiegand S."/>
            <person name="Jogler M."/>
            <person name="Boedeker C."/>
            <person name="Pinto D."/>
            <person name="Vollmers J."/>
            <person name="Rivas-Marin E."/>
            <person name="Kohn T."/>
            <person name="Peeters S.H."/>
            <person name="Heuer A."/>
            <person name="Rast P."/>
            <person name="Oberbeckmann S."/>
            <person name="Bunk B."/>
            <person name="Jeske O."/>
            <person name="Meyerdierks A."/>
            <person name="Storesund J.E."/>
            <person name="Kallscheuer N."/>
            <person name="Luecker S."/>
            <person name="Lage O.M."/>
            <person name="Pohl T."/>
            <person name="Merkel B.J."/>
            <person name="Hornburger P."/>
            <person name="Mueller R.-W."/>
            <person name="Bruemmer F."/>
            <person name="Labrenz M."/>
            <person name="Spormann A.M."/>
            <person name="Op den Camp H."/>
            <person name="Overmann J."/>
            <person name="Amann R."/>
            <person name="Jetten M.S.M."/>
            <person name="Mascher T."/>
            <person name="Medema M.H."/>
            <person name="Devos D.P."/>
            <person name="Kaster A.-K."/>
            <person name="Ovreas L."/>
            <person name="Rohde M."/>
            <person name="Galperin M.Y."/>
            <person name="Jogler C."/>
        </authorList>
    </citation>
    <scope>NUCLEOTIDE SEQUENCE [LARGE SCALE GENOMIC DNA]</scope>
    <source>
        <strain evidence="18 19">V202</strain>
    </source>
</reference>
<dbReference type="InterPro" id="IPR036890">
    <property type="entry name" value="HATPase_C_sf"/>
</dbReference>
<dbReference type="SUPFAM" id="SSF55874">
    <property type="entry name" value="ATPase domain of HSP90 chaperone/DNA topoisomerase II/histidine kinase"/>
    <property type="match status" value="1"/>
</dbReference>
<dbReference type="SMART" id="SM00304">
    <property type="entry name" value="HAMP"/>
    <property type="match status" value="1"/>
</dbReference>
<dbReference type="SMART" id="SM00387">
    <property type="entry name" value="HATPase_c"/>
    <property type="match status" value="1"/>
</dbReference>
<dbReference type="CDD" id="cd06225">
    <property type="entry name" value="HAMP"/>
    <property type="match status" value="1"/>
</dbReference>
<evidence type="ECO:0000256" key="2">
    <source>
        <dbReference type="ARBA" id="ARBA00004370"/>
    </source>
</evidence>
<dbReference type="InterPro" id="IPR024478">
    <property type="entry name" value="HlyB_4HB_MCP"/>
</dbReference>
<dbReference type="GO" id="GO:0000155">
    <property type="term" value="F:phosphorelay sensor kinase activity"/>
    <property type="evidence" value="ECO:0007669"/>
    <property type="project" value="InterPro"/>
</dbReference>
<dbReference type="FunFam" id="1.10.287.130:FF:000004">
    <property type="entry name" value="Ethylene receptor 1"/>
    <property type="match status" value="1"/>
</dbReference>
<keyword evidence="8 18" id="KW-0418">Kinase</keyword>
<dbReference type="Pfam" id="PF00672">
    <property type="entry name" value="HAMP"/>
    <property type="match status" value="1"/>
</dbReference>
<name>A0A517WNG5_9PLAN</name>
<dbReference type="InterPro" id="IPR036097">
    <property type="entry name" value="HisK_dim/P_sf"/>
</dbReference>
<evidence type="ECO:0000259" key="15">
    <source>
        <dbReference type="PROSITE" id="PS50109"/>
    </source>
</evidence>
<keyword evidence="9" id="KW-0067">ATP-binding</keyword>
<dbReference type="Proteomes" id="UP000318384">
    <property type="component" value="Chromosome"/>
</dbReference>
<evidence type="ECO:0000259" key="16">
    <source>
        <dbReference type="PROSITE" id="PS50110"/>
    </source>
</evidence>
<dbReference type="EMBL" id="CP037422">
    <property type="protein sequence ID" value="QDU06800.1"/>
    <property type="molecule type" value="Genomic_DNA"/>
</dbReference>
<dbReference type="SUPFAM" id="SSF47384">
    <property type="entry name" value="Homodimeric domain of signal transducing histidine kinase"/>
    <property type="match status" value="1"/>
</dbReference>
<dbReference type="PROSITE" id="PS50109">
    <property type="entry name" value="HIS_KIN"/>
    <property type="match status" value="1"/>
</dbReference>
<evidence type="ECO:0000256" key="7">
    <source>
        <dbReference type="ARBA" id="ARBA00022741"/>
    </source>
</evidence>
<dbReference type="PROSITE" id="PS50885">
    <property type="entry name" value="HAMP"/>
    <property type="match status" value="1"/>
</dbReference>
<sequence length="793" mass="89758">MKQNQLNNQSIQKQRPFQHLTTKLRKWPISNRLKIAFGLLVLVQVVSGLVTFYQISNINQDISRLVNVEEPLEESILEMEIKAGEIARAVLDYVRDRNPKDLSKLSISRNGFTKSHIQYQKLASTKQEKLLSQKIGTRYSNFNQMANSITNLVDQRDAALAQFVKQVKHINNLIESERLETNDDTPDGEIVRDDASHNMEKYLNIAFGSVEEYIVQQNHNLLFRIFDAEQKFKFFERKYLNSMSNHIEKQRIKDIGNEFEKASNQVMKITIEMDQLLASFEQNLDSMDELLHNQAHPLIYAKTVQATHDADSSIRSAKIVISLLAIIGTVFGLFSAWIISRGIVSPILELSESAELIAAGNVEHRIEVDSQDELGRLSKTFNHMVDDLVIAHQEAEQASHIKSAFLANMSHEIRTPMTAILGFAEIMRQRNEDPETIRHIDTIKKNGEYLLELINDILDVSKVEADKLEVEEIECSLIELIEDVKTLMEIRAIDKGLKLLVRIDGKVPRFILSDPIRLRQILINLLSNAIKFTKQGSVQLVIRTIEEDSESPCLQFDVIDTGIGMTEEQISRLFQPFAQADSSTTRKYGGTGLGLTICKRLTNILGGEIYINSEYGIGTTFTVTIKMRQISDKESFDDQIFKNEVKKALSKTGTTSDFEMNYNILLAEDGLDNQKLISFLLKKSGAKVTLAENGQIAVNLALEAIEKGNPFDVILMDMQMPELDGYAATKVLRSKGFEYPIIALTAHSTNGAKEECIAAGCNHYATKPINRAQFFTTIQKSIIEFREHVRTTH</sequence>
<evidence type="ECO:0000256" key="8">
    <source>
        <dbReference type="ARBA" id="ARBA00022777"/>
    </source>
</evidence>
<proteinExistence type="predicted"/>
<keyword evidence="4 13" id="KW-0597">Phosphoprotein</keyword>
<feature type="domain" description="Histidine kinase" evidence="15">
    <location>
        <begin position="408"/>
        <end position="629"/>
    </location>
</feature>
<dbReference type="Gene3D" id="1.10.287.130">
    <property type="match status" value="1"/>
</dbReference>
<dbReference type="OrthoDB" id="9790669at2"/>
<accession>A0A517WNG5</accession>
<feature type="modified residue" description="4-aspartylphosphate" evidence="13">
    <location>
        <position position="717"/>
    </location>
</feature>
<dbReference type="Gene3D" id="3.40.50.2300">
    <property type="match status" value="1"/>
</dbReference>
<dbReference type="InterPro" id="IPR001789">
    <property type="entry name" value="Sig_transdc_resp-reg_receiver"/>
</dbReference>
<dbReference type="AlphaFoldDB" id="A0A517WNG5"/>
<dbReference type="InterPro" id="IPR003594">
    <property type="entry name" value="HATPase_dom"/>
</dbReference>
<evidence type="ECO:0000256" key="6">
    <source>
        <dbReference type="ARBA" id="ARBA00022692"/>
    </source>
</evidence>
<keyword evidence="12 14" id="KW-0472">Membrane</keyword>
<dbReference type="SMART" id="SM00388">
    <property type="entry name" value="HisKA"/>
    <property type="match status" value="1"/>
</dbReference>
<dbReference type="EC" id="2.7.13.3" evidence="3"/>